<evidence type="ECO:0000313" key="5">
    <source>
        <dbReference type="EMBL" id="CTQ66480.1"/>
    </source>
</evidence>
<evidence type="ECO:0000256" key="2">
    <source>
        <dbReference type="ARBA" id="ARBA00022729"/>
    </source>
</evidence>
<dbReference type="InterPro" id="IPR038352">
    <property type="entry name" value="Imelysin_sf"/>
</dbReference>
<dbReference type="Pfam" id="PF09375">
    <property type="entry name" value="Peptidase_M75"/>
    <property type="match status" value="1"/>
</dbReference>
<evidence type="ECO:0000256" key="3">
    <source>
        <dbReference type="SAM" id="SignalP"/>
    </source>
</evidence>
<keyword evidence="2 3" id="KW-0732">Signal</keyword>
<dbReference type="InterPro" id="IPR018976">
    <property type="entry name" value="Imelysin-like"/>
</dbReference>
<dbReference type="GO" id="GO:0030313">
    <property type="term" value="C:cell envelope"/>
    <property type="evidence" value="ECO:0007669"/>
    <property type="project" value="UniProtKB-SubCell"/>
</dbReference>
<evidence type="ECO:0000256" key="1">
    <source>
        <dbReference type="ARBA" id="ARBA00004196"/>
    </source>
</evidence>
<accession>A0A0M6ZAA9</accession>
<gene>
    <name evidence="5" type="ORF">LA5096_01115</name>
</gene>
<dbReference type="AlphaFoldDB" id="A0A0M6ZAA9"/>
<feature type="domain" description="Imelysin-like" evidence="4">
    <location>
        <begin position="36"/>
        <end position="332"/>
    </location>
</feature>
<evidence type="ECO:0000313" key="6">
    <source>
        <dbReference type="Proteomes" id="UP000049983"/>
    </source>
</evidence>
<feature type="signal peptide" evidence="3">
    <location>
        <begin position="1"/>
        <end position="19"/>
    </location>
</feature>
<dbReference type="Proteomes" id="UP000049983">
    <property type="component" value="Unassembled WGS sequence"/>
</dbReference>
<dbReference type="OrthoDB" id="5729110at2"/>
<dbReference type="GeneID" id="97668547"/>
<evidence type="ECO:0000259" key="4">
    <source>
        <dbReference type="Pfam" id="PF09375"/>
    </source>
</evidence>
<keyword evidence="5" id="KW-0449">Lipoprotein</keyword>
<comment type="subcellular location">
    <subcellularLocation>
        <location evidence="1">Cell envelope</location>
    </subcellularLocation>
</comment>
<dbReference type="EMBL" id="CXWC01000002">
    <property type="protein sequence ID" value="CTQ66480.1"/>
    <property type="molecule type" value="Genomic_DNA"/>
</dbReference>
<protein>
    <submittedName>
        <fullName evidence="5">Putative periplasmic lipoprotein</fullName>
    </submittedName>
</protein>
<sequence>MKNLVLGIAAILLAVPSQAADFNAPLENIISGYFRPAAADFSESAGKLPNAVSAICIEATEANVLGFQTAFSETIRDFSRIQFLRFGPLLEDDRLSRLSFRPDPRGRAQKQIRKLYAAADNSVLSPVRLGKKSVAVQSLTALELIAFNKDTEVVLGNDSDNKDYTCGYALAIAQNVSKIAHDTSADWIDPDGYSKILLSAGPDNDRYRTSKEAIEDVFNSLATGITITKDQDILPAMGKSKDKTKPNRFPFSRSGNAVVYLTGELAGIDDALSSMDLKPMMSSDDQWTLDTLGFEFKNARNFLDALNPPLRRTFSENDGYNQVAALLITLSSIQELMTQGVAGGLGLAGGFNALDGD</sequence>
<name>A0A0M6ZAA9_9HYPH</name>
<reference evidence="6" key="1">
    <citation type="submission" date="2015-07" db="EMBL/GenBank/DDBJ databases">
        <authorList>
            <person name="Rodrigo-Torres Lidia"/>
            <person name="Arahal R.David."/>
        </authorList>
    </citation>
    <scope>NUCLEOTIDE SEQUENCE [LARGE SCALE GENOMIC DNA]</scope>
    <source>
        <strain evidence="6">CECT 5096</strain>
    </source>
</reference>
<dbReference type="STRING" id="311410.LA5095_02259"/>
<dbReference type="CDD" id="cd14659">
    <property type="entry name" value="Imelysin-like_IPPA"/>
    <property type="match status" value="1"/>
</dbReference>
<dbReference type="RefSeq" id="WP_055114946.1">
    <property type="nucleotide sequence ID" value="NZ_CXWA01000002.1"/>
</dbReference>
<organism evidence="5 6">
    <name type="scientific">Roseibium album</name>
    <dbReference type="NCBI Taxonomy" id="311410"/>
    <lineage>
        <taxon>Bacteria</taxon>
        <taxon>Pseudomonadati</taxon>
        <taxon>Pseudomonadota</taxon>
        <taxon>Alphaproteobacteria</taxon>
        <taxon>Hyphomicrobiales</taxon>
        <taxon>Stappiaceae</taxon>
        <taxon>Roseibium</taxon>
    </lineage>
</organism>
<feature type="chain" id="PRO_5009787714" evidence="3">
    <location>
        <begin position="20"/>
        <end position="357"/>
    </location>
</feature>
<proteinExistence type="predicted"/>
<dbReference type="Gene3D" id="1.20.1420.20">
    <property type="entry name" value="M75 peptidase, HXXE motif"/>
    <property type="match status" value="1"/>
</dbReference>
<dbReference type="InterPro" id="IPR034984">
    <property type="entry name" value="Imelysin-like_IPPA"/>
</dbReference>
<keyword evidence="6" id="KW-1185">Reference proteome</keyword>